<evidence type="ECO:0000256" key="3">
    <source>
        <dbReference type="ARBA" id="ARBA00021762"/>
    </source>
</evidence>
<dbReference type="PRINTS" id="PR00320">
    <property type="entry name" value="GPROTEINBRPT"/>
</dbReference>
<dbReference type="FunFam" id="2.130.10.10:FF:000132">
    <property type="entry name" value="DDB1- and CUL4-associated factor 13"/>
    <property type="match status" value="1"/>
</dbReference>
<comment type="similarity">
    <text evidence="2">Belongs to the WD repeat DCAF13/WDSOF1 family.</text>
</comment>
<dbReference type="PROSITE" id="PS50294">
    <property type="entry name" value="WD_REPEATS_REGION"/>
    <property type="match status" value="3"/>
</dbReference>
<organism evidence="12 13">
    <name type="scientific">Laodelphax striatellus</name>
    <name type="common">Small brown planthopper</name>
    <name type="synonym">Delphax striatella</name>
    <dbReference type="NCBI Taxonomy" id="195883"/>
    <lineage>
        <taxon>Eukaryota</taxon>
        <taxon>Metazoa</taxon>
        <taxon>Ecdysozoa</taxon>
        <taxon>Arthropoda</taxon>
        <taxon>Hexapoda</taxon>
        <taxon>Insecta</taxon>
        <taxon>Pterygota</taxon>
        <taxon>Neoptera</taxon>
        <taxon>Paraneoptera</taxon>
        <taxon>Hemiptera</taxon>
        <taxon>Auchenorrhyncha</taxon>
        <taxon>Fulgoroidea</taxon>
        <taxon>Delphacidae</taxon>
        <taxon>Criomorphinae</taxon>
        <taxon>Laodelphax</taxon>
    </lineage>
</organism>
<comment type="subcellular location">
    <subcellularLocation>
        <location evidence="1">Nucleus</location>
        <location evidence="1">Nucleolus</location>
    </subcellularLocation>
</comment>
<comment type="caution">
    <text evidence="12">The sequence shown here is derived from an EMBL/GenBank/DDBJ whole genome shotgun (WGS) entry which is preliminary data.</text>
</comment>
<name>A0A482WYW4_LAOST</name>
<dbReference type="GO" id="GO:0032040">
    <property type="term" value="C:small-subunit processome"/>
    <property type="evidence" value="ECO:0007669"/>
    <property type="project" value="TreeGrafter"/>
</dbReference>
<protein>
    <recommendedName>
        <fullName evidence="3">DDB1- and CUL4-associated factor 13</fullName>
    </recommendedName>
    <alternativeName>
        <fullName evidence="8">WD repeat and SOF domain-containing protein 1</fullName>
    </alternativeName>
</protein>
<dbReference type="PANTHER" id="PTHR22851:SF0">
    <property type="entry name" value="DDB1- AND CUL4-ASSOCIATED FACTOR 13"/>
    <property type="match status" value="1"/>
</dbReference>
<feature type="repeat" description="WD" evidence="9">
    <location>
        <begin position="105"/>
        <end position="146"/>
    </location>
</feature>
<dbReference type="Pfam" id="PF04158">
    <property type="entry name" value="Sof1"/>
    <property type="match status" value="1"/>
</dbReference>
<dbReference type="InParanoid" id="A0A482WYW4"/>
<feature type="repeat" description="WD" evidence="9">
    <location>
        <begin position="62"/>
        <end position="104"/>
    </location>
</feature>
<dbReference type="PROSITE" id="PS50082">
    <property type="entry name" value="WD_REPEATS_2"/>
    <property type="match status" value="4"/>
</dbReference>
<feature type="repeat" description="WD" evidence="9">
    <location>
        <begin position="277"/>
        <end position="309"/>
    </location>
</feature>
<evidence type="ECO:0000256" key="2">
    <source>
        <dbReference type="ARBA" id="ARBA00005649"/>
    </source>
</evidence>
<dbReference type="InterPro" id="IPR020472">
    <property type="entry name" value="WD40_PAC1"/>
</dbReference>
<sequence>MKVKVISRNPDHYLRETRKDLHRLPRNYDPSLHPFEANREYVRALNAVKLERVFAKPFVGNLDGHRDGVSCIGKHPKSLSLLASGSYDGEVRLWNLAQRICLKQSKAHDGYVRGLTFNSDGTNLITVGDDRTIKTWNTEATTLKDESPINTVISKTSITGISHHISDPKYATCGEVCQLWEESRSEPIRSFRWGFDSVHNIAFNPVESNVLGTCGNDRSIVIYDMRRTGPVRKVVMTMKCNQLCWNPMEAFVFTCASEDFNLYTYDSRYLRSPIIVHKDHVSAVTSVDYAPTGRQFVSGSYDKSIRIYNNDKVHSHEIYHTKRMQHVTFVQWSLDNKYIISASDEMNIRIWKAKASEKLGVLNRRERAALEYNEALKKKYESHPQIRRIARHRQIPGHIHKAQNEIQVQKQKNLRKEVNRRQHSKPGTVPFVPDKQASVIEEQE</sequence>
<dbReference type="GO" id="GO:0000462">
    <property type="term" value="P:maturation of SSU-rRNA from tricistronic rRNA transcript (SSU-rRNA, 5.8S rRNA, LSU-rRNA)"/>
    <property type="evidence" value="ECO:0007669"/>
    <property type="project" value="TreeGrafter"/>
</dbReference>
<keyword evidence="6" id="KW-0539">Nucleus</keyword>
<evidence type="ECO:0000259" key="11">
    <source>
        <dbReference type="Pfam" id="PF04158"/>
    </source>
</evidence>
<keyword evidence="7" id="KW-0687">Ribonucleoprotein</keyword>
<feature type="domain" description="Sof1-like protein" evidence="11">
    <location>
        <begin position="353"/>
        <end position="438"/>
    </location>
</feature>
<dbReference type="FunCoup" id="A0A482WYW4">
    <property type="interactions" value="2318"/>
</dbReference>
<dbReference type="SUPFAM" id="SSF50978">
    <property type="entry name" value="WD40 repeat-like"/>
    <property type="match status" value="1"/>
</dbReference>
<proteinExistence type="inferred from homology"/>
<keyword evidence="4 9" id="KW-0853">WD repeat</keyword>
<dbReference type="PROSITE" id="PS00678">
    <property type="entry name" value="WD_REPEATS_1"/>
    <property type="match status" value="2"/>
</dbReference>
<dbReference type="InterPro" id="IPR015943">
    <property type="entry name" value="WD40/YVTN_repeat-like_dom_sf"/>
</dbReference>
<dbReference type="InterPro" id="IPR036322">
    <property type="entry name" value="WD40_repeat_dom_sf"/>
</dbReference>
<dbReference type="SMR" id="A0A482WYW4"/>
<dbReference type="Gene3D" id="2.130.10.10">
    <property type="entry name" value="YVTN repeat-like/Quinoprotein amine dehydrogenase"/>
    <property type="match status" value="2"/>
</dbReference>
<dbReference type="STRING" id="195883.A0A482WYW4"/>
<evidence type="ECO:0000256" key="10">
    <source>
        <dbReference type="SAM" id="MobiDB-lite"/>
    </source>
</evidence>
<feature type="region of interest" description="Disordered" evidence="10">
    <location>
        <begin position="418"/>
        <end position="444"/>
    </location>
</feature>
<dbReference type="InterPro" id="IPR001680">
    <property type="entry name" value="WD40_rpt"/>
</dbReference>
<evidence type="ECO:0000313" key="12">
    <source>
        <dbReference type="EMBL" id="RZF38230.1"/>
    </source>
</evidence>
<keyword evidence="5" id="KW-0677">Repeat</keyword>
<dbReference type="OrthoDB" id="10249065at2759"/>
<evidence type="ECO:0000256" key="6">
    <source>
        <dbReference type="ARBA" id="ARBA00023242"/>
    </source>
</evidence>
<keyword evidence="13" id="KW-1185">Reference proteome</keyword>
<dbReference type="InterPro" id="IPR019775">
    <property type="entry name" value="WD40_repeat_CS"/>
</dbReference>
<evidence type="ECO:0000256" key="1">
    <source>
        <dbReference type="ARBA" id="ARBA00004604"/>
    </source>
</evidence>
<accession>A0A482WYW4</accession>
<evidence type="ECO:0000256" key="8">
    <source>
        <dbReference type="ARBA" id="ARBA00032239"/>
    </source>
</evidence>
<evidence type="ECO:0000256" key="9">
    <source>
        <dbReference type="PROSITE-ProRule" id="PRU00221"/>
    </source>
</evidence>
<dbReference type="Proteomes" id="UP000291343">
    <property type="component" value="Unassembled WGS sequence"/>
</dbReference>
<evidence type="ECO:0000256" key="4">
    <source>
        <dbReference type="ARBA" id="ARBA00022574"/>
    </source>
</evidence>
<dbReference type="EMBL" id="QKKF02022802">
    <property type="protein sequence ID" value="RZF38230.1"/>
    <property type="molecule type" value="Genomic_DNA"/>
</dbReference>
<evidence type="ECO:0000256" key="7">
    <source>
        <dbReference type="ARBA" id="ARBA00023274"/>
    </source>
</evidence>
<dbReference type="PANTHER" id="PTHR22851">
    <property type="entry name" value="U3 SMALL NUCLEOLAR RNA U3 SNORNA ASSOCIATED PROTEIN"/>
    <property type="match status" value="1"/>
</dbReference>
<dbReference type="InterPro" id="IPR051733">
    <property type="entry name" value="WD_repeat_DCAF13/WDSOF1"/>
</dbReference>
<dbReference type="AlphaFoldDB" id="A0A482WYW4"/>
<dbReference type="Pfam" id="PF00400">
    <property type="entry name" value="WD40"/>
    <property type="match status" value="4"/>
</dbReference>
<evidence type="ECO:0000313" key="13">
    <source>
        <dbReference type="Proteomes" id="UP000291343"/>
    </source>
</evidence>
<dbReference type="InterPro" id="IPR007287">
    <property type="entry name" value="Sof1"/>
</dbReference>
<evidence type="ECO:0000256" key="5">
    <source>
        <dbReference type="ARBA" id="ARBA00022737"/>
    </source>
</evidence>
<dbReference type="SMART" id="SM00320">
    <property type="entry name" value="WD40"/>
    <property type="match status" value="6"/>
</dbReference>
<feature type="repeat" description="WD" evidence="9">
    <location>
        <begin position="320"/>
        <end position="361"/>
    </location>
</feature>
<reference evidence="12 13" key="1">
    <citation type="journal article" date="2017" name="Gigascience">
        <title>Genome sequence of the small brown planthopper, Laodelphax striatellus.</title>
        <authorList>
            <person name="Zhu J."/>
            <person name="Jiang F."/>
            <person name="Wang X."/>
            <person name="Yang P."/>
            <person name="Bao Y."/>
            <person name="Zhao W."/>
            <person name="Wang W."/>
            <person name="Lu H."/>
            <person name="Wang Q."/>
            <person name="Cui N."/>
            <person name="Li J."/>
            <person name="Chen X."/>
            <person name="Luo L."/>
            <person name="Yu J."/>
            <person name="Kang L."/>
            <person name="Cui F."/>
        </authorList>
    </citation>
    <scope>NUCLEOTIDE SEQUENCE [LARGE SCALE GENOMIC DNA]</scope>
    <source>
        <strain evidence="12">Lst14</strain>
    </source>
</reference>
<dbReference type="GO" id="GO:0016567">
    <property type="term" value="P:protein ubiquitination"/>
    <property type="evidence" value="ECO:0007669"/>
    <property type="project" value="UniProtKB-UniPathway"/>
</dbReference>
<dbReference type="UniPathway" id="UPA00143"/>
<dbReference type="FunFam" id="2.130.10.10:FF:000826">
    <property type="entry name" value="DDB1- and CUL4-associated factor 13"/>
    <property type="match status" value="1"/>
</dbReference>
<gene>
    <name evidence="12" type="ORF">LSTR_LSTR005591</name>
</gene>